<comment type="caution">
    <text evidence="3">The sequence shown here is derived from an EMBL/GenBank/DDBJ whole genome shotgun (WGS) entry which is preliminary data.</text>
</comment>
<dbReference type="InterPro" id="IPR001811">
    <property type="entry name" value="Chemokine_IL8-like_dom"/>
</dbReference>
<gene>
    <name evidence="3" type="primary">Ccl4_0</name>
    <name evidence="3" type="ORF">OXYCRI_R15430</name>
</gene>
<organism evidence="3 4">
    <name type="scientific">Oxyruncus cristatus</name>
    <name type="common">sharpbill</name>
    <dbReference type="NCBI Taxonomy" id="114331"/>
    <lineage>
        <taxon>Eukaryota</taxon>
        <taxon>Metazoa</taxon>
        <taxon>Chordata</taxon>
        <taxon>Craniata</taxon>
        <taxon>Vertebrata</taxon>
        <taxon>Euteleostomi</taxon>
        <taxon>Archelosauria</taxon>
        <taxon>Archosauria</taxon>
        <taxon>Dinosauria</taxon>
        <taxon>Saurischia</taxon>
        <taxon>Theropoda</taxon>
        <taxon>Coelurosauria</taxon>
        <taxon>Aves</taxon>
        <taxon>Neognathae</taxon>
        <taxon>Neoaves</taxon>
        <taxon>Telluraves</taxon>
        <taxon>Australaves</taxon>
        <taxon>Passeriformes</taxon>
        <taxon>Cotingidae</taxon>
        <taxon>Oxyruncus</taxon>
    </lineage>
</organism>
<evidence type="ECO:0000313" key="3">
    <source>
        <dbReference type="EMBL" id="NXM25150.1"/>
    </source>
</evidence>
<name>A0A7L0ZA38_9PASS</name>
<dbReference type="Pfam" id="PF00048">
    <property type="entry name" value="IL8"/>
    <property type="match status" value="1"/>
</dbReference>
<feature type="domain" description="Chemokine interleukin-8-like" evidence="2">
    <location>
        <begin position="5"/>
        <end position="61"/>
    </location>
</feature>
<feature type="non-terminal residue" evidence="3">
    <location>
        <position position="64"/>
    </location>
</feature>
<dbReference type="CDD" id="cd00272">
    <property type="entry name" value="Chemokine_CC"/>
    <property type="match status" value="1"/>
</dbReference>
<dbReference type="InterPro" id="IPR036048">
    <property type="entry name" value="Interleukin_8-like_sf"/>
</dbReference>
<dbReference type="GO" id="GO:0005615">
    <property type="term" value="C:extracellular space"/>
    <property type="evidence" value="ECO:0007669"/>
    <property type="project" value="UniProtKB-KW"/>
</dbReference>
<dbReference type="Proteomes" id="UP000564466">
    <property type="component" value="Unassembled WGS sequence"/>
</dbReference>
<accession>A0A7L0ZA38</accession>
<dbReference type="EMBL" id="VXAY01000978">
    <property type="protein sequence ID" value="NXM25150.1"/>
    <property type="molecule type" value="Genomic_DNA"/>
</dbReference>
<proteinExistence type="predicted"/>
<keyword evidence="4" id="KW-1185">Reference proteome</keyword>
<evidence type="ECO:0000313" key="4">
    <source>
        <dbReference type="Proteomes" id="UP000564466"/>
    </source>
</evidence>
<feature type="non-terminal residue" evidence="3">
    <location>
        <position position="1"/>
    </location>
</feature>
<protein>
    <submittedName>
        <fullName evidence="3">CCL4 protein</fullName>
    </submittedName>
</protein>
<sequence length="64" mass="7327">AHYRPVECCFQYAQKPIRQAKSYYETPINCTMPAVVIVAASGAKICADPEKRWVKKAIERLQKQ</sequence>
<keyword evidence="1" id="KW-0202">Cytokine</keyword>
<dbReference type="GO" id="GO:0006955">
    <property type="term" value="P:immune response"/>
    <property type="evidence" value="ECO:0007669"/>
    <property type="project" value="InterPro"/>
</dbReference>
<dbReference type="AlphaFoldDB" id="A0A7L0ZA38"/>
<dbReference type="GO" id="GO:0008009">
    <property type="term" value="F:chemokine activity"/>
    <property type="evidence" value="ECO:0007669"/>
    <property type="project" value="InterPro"/>
</dbReference>
<reference evidence="3 4" key="1">
    <citation type="submission" date="2019-09" db="EMBL/GenBank/DDBJ databases">
        <title>Bird 10,000 Genomes (B10K) Project - Family phase.</title>
        <authorList>
            <person name="Zhang G."/>
        </authorList>
    </citation>
    <scope>NUCLEOTIDE SEQUENCE [LARGE SCALE GENOMIC DNA]</scope>
    <source>
        <strain evidence="3">B10K-DU-002-07</strain>
        <tissue evidence="3">Muscle</tissue>
    </source>
</reference>
<dbReference type="SUPFAM" id="SSF54117">
    <property type="entry name" value="Interleukin 8-like chemokines"/>
    <property type="match status" value="1"/>
</dbReference>
<dbReference type="Gene3D" id="2.40.50.40">
    <property type="match status" value="1"/>
</dbReference>
<dbReference type="InterPro" id="IPR039809">
    <property type="entry name" value="Chemokine_b/g/d"/>
</dbReference>
<evidence type="ECO:0000259" key="2">
    <source>
        <dbReference type="SMART" id="SM00199"/>
    </source>
</evidence>
<evidence type="ECO:0000256" key="1">
    <source>
        <dbReference type="ARBA" id="ARBA00022514"/>
    </source>
</evidence>
<dbReference type="PANTHER" id="PTHR12015">
    <property type="entry name" value="SMALL INDUCIBLE CYTOKINE A"/>
    <property type="match status" value="1"/>
</dbReference>
<dbReference type="SMART" id="SM00199">
    <property type="entry name" value="SCY"/>
    <property type="match status" value="1"/>
</dbReference>